<sequence>MRWALIRSGTVAYAGTYEQVLEAAERYGLISHVLDDPRDPEPGRGFYADGVEIPPRLSRDAIIMPEDMLPARLKRRAA</sequence>
<accession>A0ABW2BR78</accession>
<keyword evidence="2" id="KW-1185">Reference proteome</keyword>
<gene>
    <name evidence="1" type="ORF">ACFQE0_26045</name>
</gene>
<protein>
    <submittedName>
        <fullName evidence="1">Uncharacterized protein</fullName>
    </submittedName>
</protein>
<proteinExistence type="predicted"/>
<reference evidence="2" key="1">
    <citation type="journal article" date="2019" name="Int. J. Syst. Evol. Microbiol.">
        <title>The Global Catalogue of Microorganisms (GCM) 10K type strain sequencing project: providing services to taxonomists for standard genome sequencing and annotation.</title>
        <authorList>
            <consortium name="The Broad Institute Genomics Platform"/>
            <consortium name="The Broad Institute Genome Sequencing Center for Infectious Disease"/>
            <person name="Wu L."/>
            <person name="Ma J."/>
        </authorList>
    </citation>
    <scope>NUCLEOTIDE SEQUENCE [LARGE SCALE GENOMIC DNA]</scope>
    <source>
        <strain evidence="2">CCUG 48316</strain>
    </source>
</reference>
<evidence type="ECO:0000313" key="2">
    <source>
        <dbReference type="Proteomes" id="UP001596292"/>
    </source>
</evidence>
<dbReference type="EMBL" id="JBHSWN010000001">
    <property type="protein sequence ID" value="MFC6792715.1"/>
    <property type="molecule type" value="Genomic_DNA"/>
</dbReference>
<evidence type="ECO:0000313" key="1">
    <source>
        <dbReference type="EMBL" id="MFC6792715.1"/>
    </source>
</evidence>
<organism evidence="1 2">
    <name type="scientific">Methylobacterium komagatae</name>
    <dbReference type="NCBI Taxonomy" id="374425"/>
    <lineage>
        <taxon>Bacteria</taxon>
        <taxon>Pseudomonadati</taxon>
        <taxon>Pseudomonadota</taxon>
        <taxon>Alphaproteobacteria</taxon>
        <taxon>Hyphomicrobiales</taxon>
        <taxon>Methylobacteriaceae</taxon>
        <taxon>Methylobacterium</taxon>
    </lineage>
</organism>
<comment type="caution">
    <text evidence="1">The sequence shown here is derived from an EMBL/GenBank/DDBJ whole genome shotgun (WGS) entry which is preliminary data.</text>
</comment>
<dbReference type="Proteomes" id="UP001596292">
    <property type="component" value="Unassembled WGS sequence"/>
</dbReference>
<name>A0ABW2BR78_9HYPH</name>
<dbReference type="RefSeq" id="WP_378974915.1">
    <property type="nucleotide sequence ID" value="NZ_JBHSWN010000001.1"/>
</dbReference>